<protein>
    <submittedName>
        <fullName evidence="4">CBF/Mak21 family protein</fullName>
    </submittedName>
</protein>
<evidence type="ECO:0000259" key="3">
    <source>
        <dbReference type="Pfam" id="PF03914"/>
    </source>
</evidence>
<gene>
    <name evidence="4" type="ORF">BcabD6B2_26370</name>
</gene>
<dbReference type="PANTHER" id="PTHR12455">
    <property type="entry name" value="NUCLEOLAR COMPLEX PROTEIN 4"/>
    <property type="match status" value="1"/>
</dbReference>
<evidence type="ECO:0000313" key="5">
    <source>
        <dbReference type="Proteomes" id="UP001497744"/>
    </source>
</evidence>
<comment type="similarity">
    <text evidence="1">Belongs to the CBF/MAK21 family.</text>
</comment>
<dbReference type="Proteomes" id="UP001497744">
    <property type="component" value="Unassembled WGS sequence"/>
</dbReference>
<feature type="compositionally biased region" description="Acidic residues" evidence="2">
    <location>
        <begin position="250"/>
        <end position="284"/>
    </location>
</feature>
<evidence type="ECO:0000313" key="4">
    <source>
        <dbReference type="EMBL" id="GIX63202.1"/>
    </source>
</evidence>
<dbReference type="Pfam" id="PF03914">
    <property type="entry name" value="CBF"/>
    <property type="match status" value="1"/>
</dbReference>
<dbReference type="InterPro" id="IPR027193">
    <property type="entry name" value="Noc4"/>
</dbReference>
<reference evidence="4 5" key="1">
    <citation type="submission" date="2021-06" db="EMBL/GenBank/DDBJ databases">
        <title>Genome sequence of Babesia caballi.</title>
        <authorList>
            <person name="Yamagishi J."/>
            <person name="Kidaka T."/>
            <person name="Ochi A."/>
        </authorList>
    </citation>
    <scope>NUCLEOTIDE SEQUENCE [LARGE SCALE GENOMIC DNA]</scope>
    <source>
        <strain evidence="4">USDA-D6B2</strain>
    </source>
</reference>
<proteinExistence type="inferred from homology"/>
<dbReference type="PANTHER" id="PTHR12455:SF0">
    <property type="entry name" value="NUCLEOLAR COMPLEX PROTEIN 4 HOMOLOG"/>
    <property type="match status" value="1"/>
</dbReference>
<dbReference type="AlphaFoldDB" id="A0AAV4LSG0"/>
<evidence type="ECO:0000256" key="2">
    <source>
        <dbReference type="SAM" id="MobiDB-lite"/>
    </source>
</evidence>
<dbReference type="GO" id="GO:0042254">
    <property type="term" value="P:ribosome biogenesis"/>
    <property type="evidence" value="ECO:0007669"/>
    <property type="project" value="InterPro"/>
</dbReference>
<accession>A0AAV4LSG0</accession>
<evidence type="ECO:0000256" key="1">
    <source>
        <dbReference type="ARBA" id="ARBA00007797"/>
    </source>
</evidence>
<dbReference type="RefSeq" id="XP_067715271.1">
    <property type="nucleotide sequence ID" value="XM_067859170.1"/>
</dbReference>
<dbReference type="GO" id="GO:0032040">
    <property type="term" value="C:small-subunit processome"/>
    <property type="evidence" value="ECO:0007669"/>
    <property type="project" value="TreeGrafter"/>
</dbReference>
<dbReference type="InterPro" id="IPR005612">
    <property type="entry name" value="CCAAT-binding_factor"/>
</dbReference>
<keyword evidence="5" id="KW-1185">Reference proteome</keyword>
<dbReference type="GO" id="GO:0030692">
    <property type="term" value="C:Noc4p-Nop14p complex"/>
    <property type="evidence" value="ECO:0007669"/>
    <property type="project" value="TreeGrafter"/>
</dbReference>
<organism evidence="4 5">
    <name type="scientific">Babesia caballi</name>
    <dbReference type="NCBI Taxonomy" id="5871"/>
    <lineage>
        <taxon>Eukaryota</taxon>
        <taxon>Sar</taxon>
        <taxon>Alveolata</taxon>
        <taxon>Apicomplexa</taxon>
        <taxon>Aconoidasida</taxon>
        <taxon>Piroplasmida</taxon>
        <taxon>Babesiidae</taxon>
        <taxon>Babesia</taxon>
    </lineage>
</organism>
<name>A0AAV4LSG0_BABCB</name>
<feature type="domain" description="CCAAT-binding factor" evidence="3">
    <location>
        <begin position="355"/>
        <end position="520"/>
    </location>
</feature>
<feature type="region of interest" description="Disordered" evidence="2">
    <location>
        <begin position="237"/>
        <end position="287"/>
    </location>
</feature>
<dbReference type="EMBL" id="BPLF01000002">
    <property type="protein sequence ID" value="GIX63202.1"/>
    <property type="molecule type" value="Genomic_DNA"/>
</dbReference>
<dbReference type="GeneID" id="94194683"/>
<comment type="caution">
    <text evidence="4">The sequence shown here is derived from an EMBL/GenBank/DDBJ whole genome shotgun (WGS) entry which is preliminary data.</text>
</comment>
<sequence>MVGKGEVQFGLLEGCLEALEALGRATSLEEVLQKVDFLIEKLYLAKAGTQCCFDHQFFKDALRFDQSGKGFEVTTKQGGKRLRQLCLTFLRTFTVIGHKACYTEYLIPRLFTMIRLEISLRDIAQTKVENQNDSNAFPVAFLEYILGMVLYGEDCDSAFVETLLRDYLLAASEWIYHTYIALENIQKSLDTSEVKLYKNADVSNQVVFERFVSFLLKMPEPQKSIRRDAATTSHGDIDAVAGEHGSSDTSDVDSGSDVEYSDESESEDETDDADSDTENSDVEDPAQGITQKYNFTKVYSAVWQNVIFAKYPLPDRLLRHILNSMPTSVLPYARNPVIYSNWLMAHLNGKDKILSMLSLKSIFELILKYGLAELDEIGDENGDENVSAFYDRLYGHLSDDVLGSNYGGELLQFLSTAVKSTMLPSQLTAKFIKKIVRMACFTRCVESTILLTIAVNLLKMHNNTCLSLVHRDNIDGVKRTRDELNMERLEQSSAHDGSEDEMKQLFLWEISLLMNHFNERTAIVASTFYSDLRKRRSVLLKAEDVIGCDNREHLRQELTRARREEASTFRKTLQKPSKLVTQIFM</sequence>